<evidence type="ECO:0000256" key="2">
    <source>
        <dbReference type="ARBA" id="ARBA00010065"/>
    </source>
</evidence>
<keyword evidence="7 9" id="KW-0472">Membrane</keyword>
<reference evidence="11 12" key="1">
    <citation type="submission" date="2020-07" db="EMBL/GenBank/DDBJ databases">
        <title>Pseudogemmobacter sp. nov., isolated from poultry manure in Taiwan.</title>
        <authorList>
            <person name="Lin S.-Y."/>
            <person name="Tang Y.-S."/>
            <person name="Young C.-C."/>
        </authorList>
    </citation>
    <scope>NUCLEOTIDE SEQUENCE [LARGE SCALE GENOMIC DNA]</scope>
    <source>
        <strain evidence="11 12">CC-YST710</strain>
    </source>
</reference>
<dbReference type="InterPro" id="IPR036526">
    <property type="entry name" value="C-N_Hydrolase_sf"/>
</dbReference>
<keyword evidence="3 9" id="KW-1003">Cell membrane</keyword>
<evidence type="ECO:0000256" key="3">
    <source>
        <dbReference type="ARBA" id="ARBA00022475"/>
    </source>
</evidence>
<evidence type="ECO:0000313" key="12">
    <source>
        <dbReference type="Proteomes" id="UP001198571"/>
    </source>
</evidence>
<dbReference type="SUPFAM" id="SSF56317">
    <property type="entry name" value="Carbon-nitrogen hydrolase"/>
    <property type="match status" value="1"/>
</dbReference>
<keyword evidence="5 9" id="KW-0812">Transmembrane</keyword>
<keyword evidence="8 9" id="KW-0012">Acyltransferase</keyword>
<keyword evidence="4 9" id="KW-0808">Transferase</keyword>
<comment type="subcellular location">
    <subcellularLocation>
        <location evidence="1 9">Cell membrane</location>
        <topology evidence="1 9">Multi-pass membrane protein</topology>
    </subcellularLocation>
</comment>
<evidence type="ECO:0000256" key="6">
    <source>
        <dbReference type="ARBA" id="ARBA00022989"/>
    </source>
</evidence>
<dbReference type="HAMAP" id="MF_01148">
    <property type="entry name" value="Lnt"/>
    <property type="match status" value="1"/>
</dbReference>
<evidence type="ECO:0000256" key="7">
    <source>
        <dbReference type="ARBA" id="ARBA00023136"/>
    </source>
</evidence>
<dbReference type="RefSeq" id="WP_226937372.1">
    <property type="nucleotide sequence ID" value="NZ_JACDXX010000023.1"/>
</dbReference>
<feature type="transmembrane region" description="Helical" evidence="9">
    <location>
        <begin position="21"/>
        <end position="48"/>
    </location>
</feature>
<comment type="caution">
    <text evidence="9">Lacks conserved residue(s) required for the propagation of feature annotation.</text>
</comment>
<evidence type="ECO:0000256" key="5">
    <source>
        <dbReference type="ARBA" id="ARBA00022692"/>
    </source>
</evidence>
<dbReference type="NCBIfam" id="TIGR00546">
    <property type="entry name" value="lnt"/>
    <property type="match status" value="1"/>
</dbReference>
<evidence type="ECO:0000259" key="10">
    <source>
        <dbReference type="PROSITE" id="PS50263"/>
    </source>
</evidence>
<proteinExistence type="inferred from homology"/>
<dbReference type="PANTHER" id="PTHR38686">
    <property type="entry name" value="APOLIPOPROTEIN N-ACYLTRANSFERASE"/>
    <property type="match status" value="1"/>
</dbReference>
<keyword evidence="12" id="KW-1185">Reference proteome</keyword>
<protein>
    <recommendedName>
        <fullName evidence="9">Apolipoprotein N-acyltransferase</fullName>
        <shortName evidence="9">ALP N-acyltransferase</shortName>
        <ecNumber evidence="9">2.3.1.269</ecNumber>
    </recommendedName>
</protein>
<name>A0ABS8CRB1_9RHOB</name>
<comment type="catalytic activity">
    <reaction evidence="9">
        <text>N-terminal S-1,2-diacyl-sn-glyceryl-L-cysteinyl-[lipoprotein] + a glycerophospholipid = N-acyl-S-1,2-diacyl-sn-glyceryl-L-cysteinyl-[lipoprotein] + a 2-acyl-sn-glycero-3-phospholipid + H(+)</text>
        <dbReference type="Rhea" id="RHEA:48228"/>
        <dbReference type="Rhea" id="RHEA-COMP:14681"/>
        <dbReference type="Rhea" id="RHEA-COMP:14684"/>
        <dbReference type="ChEBI" id="CHEBI:15378"/>
        <dbReference type="ChEBI" id="CHEBI:136912"/>
        <dbReference type="ChEBI" id="CHEBI:140656"/>
        <dbReference type="ChEBI" id="CHEBI:140657"/>
        <dbReference type="ChEBI" id="CHEBI:140660"/>
        <dbReference type="EC" id="2.3.1.269"/>
    </reaction>
</comment>
<organism evidence="11 12">
    <name type="scientific">Pseudogemmobacter faecipullorum</name>
    <dbReference type="NCBI Taxonomy" id="2755041"/>
    <lineage>
        <taxon>Bacteria</taxon>
        <taxon>Pseudomonadati</taxon>
        <taxon>Pseudomonadota</taxon>
        <taxon>Alphaproteobacteria</taxon>
        <taxon>Rhodobacterales</taxon>
        <taxon>Paracoccaceae</taxon>
        <taxon>Pseudogemmobacter</taxon>
    </lineage>
</organism>
<dbReference type="EMBL" id="JACDXX010000023">
    <property type="protein sequence ID" value="MCB5411941.1"/>
    <property type="molecule type" value="Genomic_DNA"/>
</dbReference>
<dbReference type="Pfam" id="PF20154">
    <property type="entry name" value="LNT_N"/>
    <property type="match status" value="1"/>
</dbReference>
<keyword evidence="6 9" id="KW-1133">Transmembrane helix</keyword>
<feature type="transmembrane region" description="Helical" evidence="9">
    <location>
        <begin position="92"/>
        <end position="112"/>
    </location>
</feature>
<dbReference type="InterPro" id="IPR045378">
    <property type="entry name" value="LNT_N"/>
</dbReference>
<dbReference type="InterPro" id="IPR004563">
    <property type="entry name" value="Apolipo_AcylTrfase"/>
</dbReference>
<dbReference type="Pfam" id="PF00795">
    <property type="entry name" value="CN_hydrolase"/>
    <property type="match status" value="1"/>
</dbReference>
<comment type="caution">
    <text evidence="11">The sequence shown here is derived from an EMBL/GenBank/DDBJ whole genome shotgun (WGS) entry which is preliminary data.</text>
</comment>
<comment type="similarity">
    <text evidence="2 9">Belongs to the CN hydrolase family. Apolipoprotein N-acyltransferase subfamily.</text>
</comment>
<dbReference type="PROSITE" id="PS50263">
    <property type="entry name" value="CN_HYDROLASE"/>
    <property type="match status" value="1"/>
</dbReference>
<feature type="domain" description="CN hydrolase" evidence="10">
    <location>
        <begin position="223"/>
        <end position="472"/>
    </location>
</feature>
<feature type="transmembrane region" description="Helical" evidence="9">
    <location>
        <begin position="489"/>
        <end position="506"/>
    </location>
</feature>
<evidence type="ECO:0000256" key="9">
    <source>
        <dbReference type="HAMAP-Rule" id="MF_01148"/>
    </source>
</evidence>
<dbReference type="InterPro" id="IPR003010">
    <property type="entry name" value="C-N_Hydrolase"/>
</dbReference>
<comment type="pathway">
    <text evidence="9">Protein modification; lipoprotein biosynthesis (N-acyl transfer).</text>
</comment>
<dbReference type="EC" id="2.3.1.269" evidence="9"/>
<sequence length="513" mass="54473">MISRAICGLRNAAWRSIARDFALGLVAVTGLAPLNFWPVSLIALGLILHRVGSAETPGLAARRAWFVAAGWFGFGLSWIVQPFMVDPLRHGWMAPFALLGISFGLGLFWAAAGWLSARLRLGGIGFALTLSLAELARGHVLTGFPWALPGHIWAATPLAQMASLSGSYGMTALTLIALAAPLSYGWRRGGALSLAVLALAAGWSWHRLALPEPAALAARARIVQPNIAQSLKWDPQEADRNFTRLLQMTEGAAADLVIWPETAVPYLFEPGSWVPLAMTGAGAGRPVVSGFQRNQGALAWNSLGVFTGAGEVSQSFDKMHLVPFGEYMPMGDLLWQAFGIRAFAAQVGAGYSAGGTRDLLDLARAGAAGAGRALPLICYEAIFPGDLSIDARADWMLQVTNDAWFGTLTGPYQHFDQTRLRAIEQGLPLLRAANTGISGFIDARGRVVEAPGGQPALLGLGAEGVIDAQIPGALAVPPYARMLRLAGEWPIVFVLLAGLVLARFATRPRPYSA</sequence>
<feature type="transmembrane region" description="Helical" evidence="9">
    <location>
        <begin position="60"/>
        <end position="80"/>
    </location>
</feature>
<evidence type="ECO:0000313" key="11">
    <source>
        <dbReference type="EMBL" id="MCB5411941.1"/>
    </source>
</evidence>
<dbReference type="Proteomes" id="UP001198571">
    <property type="component" value="Unassembled WGS sequence"/>
</dbReference>
<accession>A0ABS8CRB1</accession>
<evidence type="ECO:0000256" key="8">
    <source>
        <dbReference type="ARBA" id="ARBA00023315"/>
    </source>
</evidence>
<dbReference type="PANTHER" id="PTHR38686:SF1">
    <property type="entry name" value="APOLIPOPROTEIN N-ACYLTRANSFERASE"/>
    <property type="match status" value="1"/>
</dbReference>
<gene>
    <name evidence="9 11" type="primary">lnt</name>
    <name evidence="11" type="ORF">H0485_18290</name>
</gene>
<evidence type="ECO:0000256" key="1">
    <source>
        <dbReference type="ARBA" id="ARBA00004651"/>
    </source>
</evidence>
<dbReference type="CDD" id="cd07571">
    <property type="entry name" value="ALP_N-acyl_transferase"/>
    <property type="match status" value="1"/>
</dbReference>
<evidence type="ECO:0000256" key="4">
    <source>
        <dbReference type="ARBA" id="ARBA00022679"/>
    </source>
</evidence>
<comment type="function">
    <text evidence="9">Catalyzes the phospholipid dependent N-acylation of the N-terminal cysteine of apolipoprotein, the last step in lipoprotein maturation.</text>
</comment>
<dbReference type="Gene3D" id="3.60.110.10">
    <property type="entry name" value="Carbon-nitrogen hydrolase"/>
    <property type="match status" value="1"/>
</dbReference>